<keyword evidence="3" id="KW-1185">Reference proteome</keyword>
<protein>
    <submittedName>
        <fullName evidence="2">Uncharacterized protein</fullName>
    </submittedName>
</protein>
<dbReference type="Gene3D" id="2.10.25.10">
    <property type="entry name" value="Laminin"/>
    <property type="match status" value="1"/>
</dbReference>
<feature type="chain" id="PRO_5032289281" evidence="1">
    <location>
        <begin position="25"/>
        <end position="142"/>
    </location>
</feature>
<reference evidence="2" key="1">
    <citation type="submission" date="2020-08" db="EMBL/GenBank/DDBJ databases">
        <title>Genome sequencing and assembly of the red palm weevil Rhynchophorus ferrugineus.</title>
        <authorList>
            <person name="Dias G.B."/>
            <person name="Bergman C.M."/>
            <person name="Manee M."/>
        </authorList>
    </citation>
    <scope>NUCLEOTIDE SEQUENCE</scope>
    <source>
        <strain evidence="2">AA-2017</strain>
        <tissue evidence="2">Whole larva</tissue>
    </source>
</reference>
<evidence type="ECO:0000256" key="1">
    <source>
        <dbReference type="SAM" id="SignalP"/>
    </source>
</evidence>
<gene>
    <name evidence="2" type="ORF">GWI33_014680</name>
</gene>
<dbReference type="EMBL" id="JAACXV010013748">
    <property type="protein sequence ID" value="KAF7272518.1"/>
    <property type="molecule type" value="Genomic_DNA"/>
</dbReference>
<dbReference type="InterPro" id="IPR036084">
    <property type="entry name" value="Ser_inhib-like_sf"/>
</dbReference>
<keyword evidence="1" id="KW-0732">Signal</keyword>
<dbReference type="Proteomes" id="UP000625711">
    <property type="component" value="Unassembled WGS sequence"/>
</dbReference>
<comment type="caution">
    <text evidence="2">The sequence shown here is derived from an EMBL/GenBank/DDBJ whole genome shotgun (WGS) entry which is preliminary data.</text>
</comment>
<dbReference type="OrthoDB" id="5945029at2759"/>
<sequence length="142" mass="16407">MITEHLTIVVPIFSLICIIGFVQNQCLDPNSEQRNDNSNCVATCQRKNLLENPKFCFEKNLTLKLDCYCKTNYYYDESTKKCVEFMKCPCNIGNNEVSRFANKCGTDCTTMYNRNCTPVLTWGCWCSREYCRNEQGACIPIE</sequence>
<proteinExistence type="predicted"/>
<evidence type="ECO:0000313" key="2">
    <source>
        <dbReference type="EMBL" id="KAF7272518.1"/>
    </source>
</evidence>
<accession>A0A834M6M9</accession>
<feature type="signal peptide" evidence="1">
    <location>
        <begin position="1"/>
        <end position="24"/>
    </location>
</feature>
<organism evidence="2 3">
    <name type="scientific">Rhynchophorus ferrugineus</name>
    <name type="common">Red palm weevil</name>
    <name type="synonym">Curculio ferrugineus</name>
    <dbReference type="NCBI Taxonomy" id="354439"/>
    <lineage>
        <taxon>Eukaryota</taxon>
        <taxon>Metazoa</taxon>
        <taxon>Ecdysozoa</taxon>
        <taxon>Arthropoda</taxon>
        <taxon>Hexapoda</taxon>
        <taxon>Insecta</taxon>
        <taxon>Pterygota</taxon>
        <taxon>Neoptera</taxon>
        <taxon>Endopterygota</taxon>
        <taxon>Coleoptera</taxon>
        <taxon>Polyphaga</taxon>
        <taxon>Cucujiformia</taxon>
        <taxon>Curculionidae</taxon>
        <taxon>Dryophthorinae</taxon>
        <taxon>Rhynchophorus</taxon>
    </lineage>
</organism>
<dbReference type="AlphaFoldDB" id="A0A834M6M9"/>
<name>A0A834M6M9_RHYFE</name>
<dbReference type="SUPFAM" id="SSF57567">
    <property type="entry name" value="Serine protease inhibitors"/>
    <property type="match status" value="1"/>
</dbReference>
<evidence type="ECO:0000313" key="3">
    <source>
        <dbReference type="Proteomes" id="UP000625711"/>
    </source>
</evidence>